<feature type="transmembrane region" description="Helical" evidence="6">
    <location>
        <begin position="16"/>
        <end position="35"/>
    </location>
</feature>
<dbReference type="InterPro" id="IPR036259">
    <property type="entry name" value="MFS_trans_sf"/>
</dbReference>
<dbReference type="AlphaFoldDB" id="A0A7C5V3G4"/>
<dbReference type="InterPro" id="IPR050327">
    <property type="entry name" value="Proton-linked_MCT"/>
</dbReference>
<protein>
    <submittedName>
        <fullName evidence="8">MFS transporter</fullName>
    </submittedName>
</protein>
<feature type="transmembrane region" description="Helical" evidence="6">
    <location>
        <begin position="82"/>
        <end position="101"/>
    </location>
</feature>
<organism evidence="8">
    <name type="scientific">Caldicellulosiruptor owensensis</name>
    <dbReference type="NCBI Taxonomy" id="55205"/>
    <lineage>
        <taxon>Bacteria</taxon>
        <taxon>Bacillati</taxon>
        <taxon>Bacillota</taxon>
        <taxon>Bacillota incertae sedis</taxon>
        <taxon>Caldicellulosiruptorales</taxon>
        <taxon>Caldicellulosiruptoraceae</taxon>
        <taxon>Caldicellulosiruptor</taxon>
    </lineage>
</organism>
<keyword evidence="2" id="KW-0813">Transport</keyword>
<evidence type="ECO:0000259" key="7">
    <source>
        <dbReference type="PROSITE" id="PS50850"/>
    </source>
</evidence>
<feature type="transmembrane region" description="Helical" evidence="6">
    <location>
        <begin position="224"/>
        <end position="246"/>
    </location>
</feature>
<evidence type="ECO:0000256" key="4">
    <source>
        <dbReference type="ARBA" id="ARBA00022989"/>
    </source>
</evidence>
<feature type="transmembrane region" description="Helical" evidence="6">
    <location>
        <begin position="140"/>
        <end position="160"/>
    </location>
</feature>
<dbReference type="InterPro" id="IPR011701">
    <property type="entry name" value="MFS"/>
</dbReference>
<feature type="transmembrane region" description="Helical" evidence="6">
    <location>
        <begin position="381"/>
        <end position="401"/>
    </location>
</feature>
<feature type="transmembrane region" description="Helical" evidence="6">
    <location>
        <begin position="55"/>
        <end position="75"/>
    </location>
</feature>
<name>A0A7C5V3G4_9FIRM</name>
<feature type="transmembrane region" description="Helical" evidence="6">
    <location>
        <begin position="351"/>
        <end position="369"/>
    </location>
</feature>
<evidence type="ECO:0000256" key="5">
    <source>
        <dbReference type="ARBA" id="ARBA00023136"/>
    </source>
</evidence>
<dbReference type="PANTHER" id="PTHR11360:SF304">
    <property type="entry name" value="MFS DOMAIN-CONTAINING PROTEIN"/>
    <property type="match status" value="1"/>
</dbReference>
<evidence type="ECO:0000313" key="8">
    <source>
        <dbReference type="EMBL" id="HHS02669.1"/>
    </source>
</evidence>
<keyword evidence="4 6" id="KW-1133">Transmembrane helix</keyword>
<feature type="transmembrane region" description="Helical" evidence="6">
    <location>
        <begin position="107"/>
        <end position="128"/>
    </location>
</feature>
<reference evidence="8" key="1">
    <citation type="journal article" date="2020" name="mSystems">
        <title>Genome- and Community-Level Interaction Insights into Carbon Utilization and Element Cycling Functions of Hydrothermarchaeota in Hydrothermal Sediment.</title>
        <authorList>
            <person name="Zhou Z."/>
            <person name="Liu Y."/>
            <person name="Xu W."/>
            <person name="Pan J."/>
            <person name="Luo Z.H."/>
            <person name="Li M."/>
        </authorList>
    </citation>
    <scope>NUCLEOTIDE SEQUENCE [LARGE SCALE GENOMIC DNA]</scope>
    <source>
        <strain evidence="8">SpSt-102</strain>
    </source>
</reference>
<dbReference type="PROSITE" id="PS50850">
    <property type="entry name" value="MFS"/>
    <property type="match status" value="1"/>
</dbReference>
<gene>
    <name evidence="8" type="ORF">ENL71_09400</name>
</gene>
<dbReference type="InterPro" id="IPR020846">
    <property type="entry name" value="MFS_dom"/>
</dbReference>
<evidence type="ECO:0000256" key="2">
    <source>
        <dbReference type="ARBA" id="ARBA00022448"/>
    </source>
</evidence>
<evidence type="ECO:0000256" key="3">
    <source>
        <dbReference type="ARBA" id="ARBA00022692"/>
    </source>
</evidence>
<sequence>MTKNHPENFVANKSRYVYILLGLIINLCLGSVYSWSVFRKPLEQLFKLSATESSLPYMFFLVFYAILMPLAGRVLDKFGPRMVSTVGGILVGIGWILAGFSNSLINLILGYGIIAGTGVGIAYGVPIAVSAKWFEDKRGFAVGLTVLGFGMSPLITAPIARKLIEMYGPLLTFRILGVVFLIVIILLSIPLQFPFREVKTDKGFKTKKDKLSYSPSEMVKTKTFWALWFCFVIGTLSGLMAIGISSPVGQEIIKLSAEAAAASVSVFAIFNGIGRPFFGWLTDKITPRFAAIFNFSLMFLASFGMLFAKEGMTLLFMITFSLLWLCLGGWLSIAPTATAQFFGTIHYSKNYGILFTGYGAGAILGNLISGKIRDIFGSYMFNFYITAILSIVGILITLFYLKPLKNQKIINFKIKV</sequence>
<feature type="domain" description="Major facilitator superfamily (MFS) profile" evidence="7">
    <location>
        <begin position="14"/>
        <end position="405"/>
    </location>
</feature>
<dbReference type="GO" id="GO:0022857">
    <property type="term" value="F:transmembrane transporter activity"/>
    <property type="evidence" value="ECO:0007669"/>
    <property type="project" value="InterPro"/>
</dbReference>
<comment type="caution">
    <text evidence="8">The sequence shown here is derived from an EMBL/GenBank/DDBJ whole genome shotgun (WGS) entry which is preliminary data.</text>
</comment>
<feature type="transmembrane region" description="Helical" evidence="6">
    <location>
        <begin position="314"/>
        <end position="339"/>
    </location>
</feature>
<feature type="transmembrane region" description="Helical" evidence="6">
    <location>
        <begin position="166"/>
        <end position="189"/>
    </location>
</feature>
<dbReference type="Gene3D" id="1.20.1250.20">
    <property type="entry name" value="MFS general substrate transporter like domains"/>
    <property type="match status" value="2"/>
</dbReference>
<dbReference type="SUPFAM" id="SSF103473">
    <property type="entry name" value="MFS general substrate transporter"/>
    <property type="match status" value="1"/>
</dbReference>
<dbReference type="CDD" id="cd17353">
    <property type="entry name" value="MFS_OFA_like"/>
    <property type="match status" value="1"/>
</dbReference>
<dbReference type="Pfam" id="PF07690">
    <property type="entry name" value="MFS_1"/>
    <property type="match status" value="1"/>
</dbReference>
<feature type="transmembrane region" description="Helical" evidence="6">
    <location>
        <begin position="285"/>
        <end position="308"/>
    </location>
</feature>
<dbReference type="GO" id="GO:0005886">
    <property type="term" value="C:plasma membrane"/>
    <property type="evidence" value="ECO:0007669"/>
    <property type="project" value="UniProtKB-SubCell"/>
</dbReference>
<proteinExistence type="predicted"/>
<evidence type="ECO:0000256" key="6">
    <source>
        <dbReference type="SAM" id="Phobius"/>
    </source>
</evidence>
<accession>A0A7C5V3G4</accession>
<dbReference type="EMBL" id="DRUZ01000107">
    <property type="protein sequence ID" value="HHS02669.1"/>
    <property type="molecule type" value="Genomic_DNA"/>
</dbReference>
<evidence type="ECO:0000256" key="1">
    <source>
        <dbReference type="ARBA" id="ARBA00004651"/>
    </source>
</evidence>
<feature type="transmembrane region" description="Helical" evidence="6">
    <location>
        <begin position="252"/>
        <end position="273"/>
    </location>
</feature>
<dbReference type="PANTHER" id="PTHR11360">
    <property type="entry name" value="MONOCARBOXYLATE TRANSPORTER"/>
    <property type="match status" value="1"/>
</dbReference>
<comment type="subcellular location">
    <subcellularLocation>
        <location evidence="1">Cell membrane</location>
        <topology evidence="1">Multi-pass membrane protein</topology>
    </subcellularLocation>
</comment>
<keyword evidence="5 6" id="KW-0472">Membrane</keyword>
<keyword evidence="3 6" id="KW-0812">Transmembrane</keyword>